<sequence length="149" mass="16724">MNHWSNYLPTWLPMGKPAEVTVTVDVENDRPAVAVLMSRLQGLVEALRHRDVDGRDPLLDEDEDDLYTLLLHLHLVRMVIEGQEERVLSRCAEKKIALERLASALELSGKSAVSYRLRRIKEAAKSGQSAAGMDEAQLDEFARVVGEEC</sequence>
<evidence type="ECO:0000313" key="2">
    <source>
        <dbReference type="Proteomes" id="UP000267081"/>
    </source>
</evidence>
<dbReference type="RefSeq" id="WP_125305569.1">
    <property type="nucleotide sequence ID" value="NZ_RSEC01000002.1"/>
</dbReference>
<accession>A0A3R9E5A3</accession>
<dbReference type="EMBL" id="RSEC01000002">
    <property type="protein sequence ID" value="RSD26437.1"/>
    <property type="molecule type" value="Genomic_DNA"/>
</dbReference>
<gene>
    <name evidence="1" type="ORF">EIY87_00175</name>
</gene>
<keyword evidence="2" id="KW-1185">Reference proteome</keyword>
<evidence type="ECO:0000313" key="1">
    <source>
        <dbReference type="EMBL" id="RSD26437.1"/>
    </source>
</evidence>
<dbReference type="Proteomes" id="UP000267081">
    <property type="component" value="Unassembled WGS sequence"/>
</dbReference>
<organism evidence="1 2">
    <name type="scientific">Amycolatopsis eburnea</name>
    <dbReference type="NCBI Taxonomy" id="2267691"/>
    <lineage>
        <taxon>Bacteria</taxon>
        <taxon>Bacillati</taxon>
        <taxon>Actinomycetota</taxon>
        <taxon>Actinomycetes</taxon>
        <taxon>Pseudonocardiales</taxon>
        <taxon>Pseudonocardiaceae</taxon>
        <taxon>Amycolatopsis</taxon>
    </lineage>
</organism>
<dbReference type="AlphaFoldDB" id="A0A3R9E5A3"/>
<proteinExistence type="predicted"/>
<name>A0A3R9E5A3_9PSEU</name>
<reference evidence="1 2" key="1">
    <citation type="submission" date="2018-12" db="EMBL/GenBank/DDBJ databases">
        <title>Amycolatopsis eburnea sp. nov. actinomycete associate with arbuscular mycorrhiza fungal spore.</title>
        <authorList>
            <person name="Lumyong S."/>
            <person name="Chaiya L."/>
        </authorList>
    </citation>
    <scope>NUCLEOTIDE SEQUENCE [LARGE SCALE GENOMIC DNA]</scope>
    <source>
        <strain evidence="1 2">GLM-1</strain>
    </source>
</reference>
<protein>
    <submittedName>
        <fullName evidence="1">Uncharacterized protein</fullName>
    </submittedName>
</protein>
<comment type="caution">
    <text evidence="1">The sequence shown here is derived from an EMBL/GenBank/DDBJ whole genome shotgun (WGS) entry which is preliminary data.</text>
</comment>